<dbReference type="InterPro" id="IPR002347">
    <property type="entry name" value="SDR_fam"/>
</dbReference>
<dbReference type="GO" id="GO:0048038">
    <property type="term" value="F:quinone binding"/>
    <property type="evidence" value="ECO:0007669"/>
    <property type="project" value="TreeGrafter"/>
</dbReference>
<organism evidence="3 4">
    <name type="scientific">Amaricoccus solimangrovi</name>
    <dbReference type="NCBI Taxonomy" id="2589815"/>
    <lineage>
        <taxon>Bacteria</taxon>
        <taxon>Pseudomonadati</taxon>
        <taxon>Pseudomonadota</taxon>
        <taxon>Alphaproteobacteria</taxon>
        <taxon>Rhodobacterales</taxon>
        <taxon>Paracoccaceae</taxon>
        <taxon>Amaricoccus</taxon>
    </lineage>
</organism>
<dbReference type="AlphaFoldDB" id="A0A501X0Q9"/>
<keyword evidence="2" id="KW-0560">Oxidoreductase</keyword>
<dbReference type="PRINTS" id="PR00080">
    <property type="entry name" value="SDRFAMILY"/>
</dbReference>
<reference evidence="3 4" key="1">
    <citation type="submission" date="2019-06" db="EMBL/GenBank/DDBJ databases">
        <title>A novel bacterium of genus Amaricoccus, isolated from marine sediment.</title>
        <authorList>
            <person name="Huang H."/>
            <person name="Mo K."/>
            <person name="Hu Y."/>
        </authorList>
    </citation>
    <scope>NUCLEOTIDE SEQUENCE [LARGE SCALE GENOMIC DNA]</scope>
    <source>
        <strain evidence="3 4">HB172011</strain>
    </source>
</reference>
<dbReference type="OrthoDB" id="9789398at2"/>
<dbReference type="SUPFAM" id="SSF51735">
    <property type="entry name" value="NAD(P)-binding Rossmann-fold domains"/>
    <property type="match status" value="1"/>
</dbReference>
<dbReference type="EMBL" id="VFRP01000001">
    <property type="protein sequence ID" value="TPE53481.1"/>
    <property type="molecule type" value="Genomic_DNA"/>
</dbReference>
<dbReference type="FunFam" id="3.40.50.720:FF:000084">
    <property type="entry name" value="Short-chain dehydrogenase reductase"/>
    <property type="match status" value="1"/>
</dbReference>
<evidence type="ECO:0000256" key="1">
    <source>
        <dbReference type="ARBA" id="ARBA00006484"/>
    </source>
</evidence>
<evidence type="ECO:0000256" key="2">
    <source>
        <dbReference type="ARBA" id="ARBA00023002"/>
    </source>
</evidence>
<sequence length="259" mass="26957">MTREARRLALVTGGGIGIGRELVLALARAGHDVAFCHMDPEAAAAAVRELARAAGAGCLAIRADIGEPAEADRVFALVEAEFGRPAEMLVNNAGIQVWAGLLDLADADWDRVIRVNLSGAFYMTARFARRLVAAGQGGAIVNIGSGCNKLAFPGLVSYTASKGGVELFTKSAALELGPRGIRVNCVAPGAIETERTRAEAADYGAAWAGLTPLRRIGTPRDVAGAVVWLLSPAAEFVSGQTLWIDGGLFSQAPWAYPGS</sequence>
<comment type="similarity">
    <text evidence="1">Belongs to the short-chain dehydrogenases/reductases (SDR) family.</text>
</comment>
<evidence type="ECO:0000313" key="3">
    <source>
        <dbReference type="EMBL" id="TPE53481.1"/>
    </source>
</evidence>
<keyword evidence="4" id="KW-1185">Reference proteome</keyword>
<dbReference type="PRINTS" id="PR00081">
    <property type="entry name" value="GDHRDH"/>
</dbReference>
<dbReference type="InterPro" id="IPR020904">
    <property type="entry name" value="Sc_DH/Rdtase_CS"/>
</dbReference>
<name>A0A501X0Q9_9RHOB</name>
<comment type="caution">
    <text evidence="3">The sequence shown here is derived from an EMBL/GenBank/DDBJ whole genome shotgun (WGS) entry which is preliminary data.</text>
</comment>
<dbReference type="Pfam" id="PF13561">
    <property type="entry name" value="adh_short_C2"/>
    <property type="match status" value="1"/>
</dbReference>
<dbReference type="RefSeq" id="WP_140452059.1">
    <property type="nucleotide sequence ID" value="NZ_VFRP01000001.1"/>
</dbReference>
<dbReference type="PANTHER" id="PTHR42760">
    <property type="entry name" value="SHORT-CHAIN DEHYDROGENASES/REDUCTASES FAMILY MEMBER"/>
    <property type="match status" value="1"/>
</dbReference>
<accession>A0A501X0Q9</accession>
<dbReference type="PROSITE" id="PS00061">
    <property type="entry name" value="ADH_SHORT"/>
    <property type="match status" value="1"/>
</dbReference>
<dbReference type="Proteomes" id="UP000319255">
    <property type="component" value="Unassembled WGS sequence"/>
</dbReference>
<dbReference type="GO" id="GO:0006633">
    <property type="term" value="P:fatty acid biosynthetic process"/>
    <property type="evidence" value="ECO:0007669"/>
    <property type="project" value="TreeGrafter"/>
</dbReference>
<dbReference type="GO" id="GO:0016616">
    <property type="term" value="F:oxidoreductase activity, acting on the CH-OH group of donors, NAD or NADP as acceptor"/>
    <property type="evidence" value="ECO:0007669"/>
    <property type="project" value="TreeGrafter"/>
</dbReference>
<dbReference type="PANTHER" id="PTHR42760:SF133">
    <property type="entry name" value="3-OXOACYL-[ACYL-CARRIER-PROTEIN] REDUCTASE"/>
    <property type="match status" value="1"/>
</dbReference>
<gene>
    <name evidence="3" type="ORF">FJM51_00055</name>
</gene>
<dbReference type="InterPro" id="IPR036291">
    <property type="entry name" value="NAD(P)-bd_dom_sf"/>
</dbReference>
<proteinExistence type="inferred from homology"/>
<evidence type="ECO:0000313" key="4">
    <source>
        <dbReference type="Proteomes" id="UP000319255"/>
    </source>
</evidence>
<protein>
    <submittedName>
        <fullName evidence="3">SDR family oxidoreductase</fullName>
    </submittedName>
</protein>
<dbReference type="Gene3D" id="3.40.50.720">
    <property type="entry name" value="NAD(P)-binding Rossmann-like Domain"/>
    <property type="match status" value="1"/>
</dbReference>